<dbReference type="Pfam" id="PF14299">
    <property type="entry name" value="PP2"/>
    <property type="match status" value="1"/>
</dbReference>
<organism evidence="2">
    <name type="scientific">Boehmeria nivea</name>
    <name type="common">Chinese grass</name>
    <name type="synonym">Urtica nivea</name>
    <dbReference type="NCBI Taxonomy" id="83906"/>
    <lineage>
        <taxon>Eukaryota</taxon>
        <taxon>Viridiplantae</taxon>
        <taxon>Streptophyta</taxon>
        <taxon>Embryophyta</taxon>
        <taxon>Tracheophyta</taxon>
        <taxon>Spermatophyta</taxon>
        <taxon>Magnoliopsida</taxon>
        <taxon>eudicotyledons</taxon>
        <taxon>Gunneridae</taxon>
        <taxon>Pentapetalae</taxon>
        <taxon>rosids</taxon>
        <taxon>fabids</taxon>
        <taxon>Rosales</taxon>
        <taxon>Urticaceae</taxon>
        <taxon>Boehmeria</taxon>
    </lineage>
</organism>
<dbReference type="EMBL" id="MF362963">
    <property type="protein sequence ID" value="AWL54290.1"/>
    <property type="molecule type" value="Genomic_DNA"/>
</dbReference>
<dbReference type="PANTHER" id="PTHR32278:SF15">
    <property type="entry name" value="F-BOX PROTEIN PP2-B13-RELATED"/>
    <property type="match status" value="1"/>
</dbReference>
<dbReference type="InterPro" id="IPR036047">
    <property type="entry name" value="F-box-like_dom_sf"/>
</dbReference>
<proteinExistence type="predicted"/>
<protein>
    <submittedName>
        <fullName evidence="2">Phloem protein 2-5</fullName>
    </submittedName>
</protein>
<dbReference type="PANTHER" id="PTHR32278">
    <property type="entry name" value="F-BOX DOMAIN-CONTAINING PROTEIN"/>
    <property type="match status" value="1"/>
</dbReference>
<reference evidence="2" key="1">
    <citation type="submission" date="2017-06" db="EMBL/GenBank/DDBJ databases">
        <title>Cloning and expression analysis of the phloem protein 2 (PP2) genes from ramie (Boehmeria nivea L. Gaud).</title>
        <authorList>
            <person name="Guo P."/>
        </authorList>
    </citation>
    <scope>NUCLEOTIDE SEQUENCE</scope>
</reference>
<feature type="domain" description="F-box" evidence="1">
    <location>
        <begin position="2"/>
        <end position="40"/>
    </location>
</feature>
<evidence type="ECO:0000259" key="1">
    <source>
        <dbReference type="Pfam" id="PF00646"/>
    </source>
</evidence>
<name>A0A2Z3EP03_BOENI</name>
<sequence length="280" mass="31661">MLPEDSVSTILSLTSPLDACRSSVVSSIFSSASSSDLVWERFLPSDHQELITRLVKVNDDKSPLKLSTKKELFFHLCNPLLIDGGTKSFKIEKSSGKKSYILSARELLITWSDETMYWSWKHIPQSRFAEVVELRTITWLEIHGKIRTRTLSKNTTYSAYLVMNISHRAYGLGTTPFEVSVSVGDRQVSRGTVSVCEHDHKKSQVRTLDSSEAMRPKVLIGSEKMVSTERRGDGWLEIKLGEFFVDEDDDEEVKMSLTETKGYHLKAGLVIEGIEVRPKN</sequence>
<gene>
    <name evidence="2" type="primary">PP2-5</name>
</gene>
<dbReference type="Pfam" id="PF00646">
    <property type="entry name" value="F-box"/>
    <property type="match status" value="1"/>
</dbReference>
<dbReference type="InterPro" id="IPR001810">
    <property type="entry name" value="F-box_dom"/>
</dbReference>
<dbReference type="AlphaFoldDB" id="A0A2Z3EP03"/>
<evidence type="ECO:0000313" key="2">
    <source>
        <dbReference type="EMBL" id="AWL54290.1"/>
    </source>
</evidence>
<accession>A0A2Z3EP03</accession>
<dbReference type="InterPro" id="IPR025886">
    <property type="entry name" value="PP2-like"/>
</dbReference>
<dbReference type="SUPFAM" id="SSF81383">
    <property type="entry name" value="F-box domain"/>
    <property type="match status" value="1"/>
</dbReference>